<evidence type="ECO:0000256" key="1">
    <source>
        <dbReference type="SAM" id="MobiDB-lite"/>
    </source>
</evidence>
<protein>
    <submittedName>
        <fullName evidence="2">Uncharacterized protein</fullName>
    </submittedName>
</protein>
<comment type="caution">
    <text evidence="2">The sequence shown here is derived from an EMBL/GenBank/DDBJ whole genome shotgun (WGS) entry which is preliminary data.</text>
</comment>
<keyword evidence="3" id="KW-1185">Reference proteome</keyword>
<evidence type="ECO:0000313" key="3">
    <source>
        <dbReference type="Proteomes" id="UP001210925"/>
    </source>
</evidence>
<dbReference type="AlphaFoldDB" id="A0AAD5UR38"/>
<organism evidence="2 3">
    <name type="scientific">Boothiomyces macroporosus</name>
    <dbReference type="NCBI Taxonomy" id="261099"/>
    <lineage>
        <taxon>Eukaryota</taxon>
        <taxon>Fungi</taxon>
        <taxon>Fungi incertae sedis</taxon>
        <taxon>Chytridiomycota</taxon>
        <taxon>Chytridiomycota incertae sedis</taxon>
        <taxon>Chytridiomycetes</taxon>
        <taxon>Rhizophydiales</taxon>
        <taxon>Terramycetaceae</taxon>
        <taxon>Boothiomyces</taxon>
    </lineage>
</organism>
<feature type="region of interest" description="Disordered" evidence="1">
    <location>
        <begin position="162"/>
        <end position="190"/>
    </location>
</feature>
<dbReference type="Proteomes" id="UP001210925">
    <property type="component" value="Unassembled WGS sequence"/>
</dbReference>
<gene>
    <name evidence="2" type="ORF">HK103_005383</name>
</gene>
<dbReference type="EMBL" id="JADGKB010000005">
    <property type="protein sequence ID" value="KAJ3261545.1"/>
    <property type="molecule type" value="Genomic_DNA"/>
</dbReference>
<accession>A0AAD5UR38</accession>
<evidence type="ECO:0000313" key="2">
    <source>
        <dbReference type="EMBL" id="KAJ3261545.1"/>
    </source>
</evidence>
<sequence length="371" mass="43816">MIDVQLLKESANLQLNINDFSDSQIQNHKLLFTKLKELFLEKGHQAEWYKLVSGFTPQYKSADQVNEISQRVQQEKQKTKEYRLEIEQKKEEMISLSNQLQHLIDQIQLNKQQLFNDLSIAKEKEQELLDLQIEFQNNDELLESEKQELELMKQLEMELKKQKEQNDKLKKRKDELLTNNEELKRTQQEAAERELEAKRISEMKDPKVEELGKWFKEQLNLLYRFTQTKINTLSDTKFQIFKYFRLTKADHIEYQDVLEIIADMPLNEAIGTAVTLLNNRVKNYLSRKSEMQVIVENGGIFDDELLELLVQAESGRAFVLKLDPNYPLSGLEHVKVVGIEPQEYDDEKLVWTEKIRAMDIKTVTELLPLLE</sequence>
<name>A0AAD5UR38_9FUNG</name>
<proteinExistence type="predicted"/>
<reference evidence="2" key="1">
    <citation type="submission" date="2020-05" db="EMBL/GenBank/DDBJ databases">
        <title>Phylogenomic resolution of chytrid fungi.</title>
        <authorList>
            <person name="Stajich J.E."/>
            <person name="Amses K."/>
            <person name="Simmons R."/>
            <person name="Seto K."/>
            <person name="Myers J."/>
            <person name="Bonds A."/>
            <person name="Quandt C.A."/>
            <person name="Barry K."/>
            <person name="Liu P."/>
            <person name="Grigoriev I."/>
            <person name="Longcore J.E."/>
            <person name="James T.Y."/>
        </authorList>
    </citation>
    <scope>NUCLEOTIDE SEQUENCE</scope>
    <source>
        <strain evidence="2">PLAUS21</strain>
    </source>
</reference>